<dbReference type="Proteomes" id="UP000054485">
    <property type="component" value="Unassembled WGS sequence"/>
</dbReference>
<reference evidence="2" key="2">
    <citation type="submission" date="2015-01" db="EMBL/GenBank/DDBJ databases">
        <title>Evolutionary Origins and Diversification of the Mycorrhizal Mutualists.</title>
        <authorList>
            <consortium name="DOE Joint Genome Institute"/>
            <consortium name="Mycorrhizal Genomics Consortium"/>
            <person name="Kohler A."/>
            <person name="Kuo A."/>
            <person name="Nagy L.G."/>
            <person name="Floudas D."/>
            <person name="Copeland A."/>
            <person name="Barry K.W."/>
            <person name="Cichocki N."/>
            <person name="Veneault-Fourrey C."/>
            <person name="LaButti K."/>
            <person name="Lindquist E.A."/>
            <person name="Lipzen A."/>
            <person name="Lundell T."/>
            <person name="Morin E."/>
            <person name="Murat C."/>
            <person name="Riley R."/>
            <person name="Ohm R."/>
            <person name="Sun H."/>
            <person name="Tunlid A."/>
            <person name="Henrissat B."/>
            <person name="Grigoriev I.V."/>
            <person name="Hibbett D.S."/>
            <person name="Martin F."/>
        </authorList>
    </citation>
    <scope>NUCLEOTIDE SEQUENCE [LARGE SCALE GENOMIC DNA]</scope>
    <source>
        <strain evidence="2">UH-Slu-Lm8-n1</strain>
    </source>
</reference>
<keyword evidence="2" id="KW-1185">Reference proteome</keyword>
<dbReference type="HOGENOM" id="CLU_2814150_0_0_1"/>
<reference evidence="1 2" key="1">
    <citation type="submission" date="2014-04" db="EMBL/GenBank/DDBJ databases">
        <authorList>
            <consortium name="DOE Joint Genome Institute"/>
            <person name="Kuo A."/>
            <person name="Ruytinx J."/>
            <person name="Rineau F."/>
            <person name="Colpaert J."/>
            <person name="Kohler A."/>
            <person name="Nagy L.G."/>
            <person name="Floudas D."/>
            <person name="Copeland A."/>
            <person name="Barry K.W."/>
            <person name="Cichocki N."/>
            <person name="Veneault-Fourrey C."/>
            <person name="LaButti K."/>
            <person name="Lindquist E.A."/>
            <person name="Lipzen A."/>
            <person name="Lundell T."/>
            <person name="Morin E."/>
            <person name="Murat C."/>
            <person name="Sun H."/>
            <person name="Tunlid A."/>
            <person name="Henrissat B."/>
            <person name="Grigoriev I.V."/>
            <person name="Hibbett D.S."/>
            <person name="Martin F."/>
            <person name="Nordberg H.P."/>
            <person name="Cantor M.N."/>
            <person name="Hua S.X."/>
        </authorList>
    </citation>
    <scope>NUCLEOTIDE SEQUENCE [LARGE SCALE GENOMIC DNA]</scope>
    <source>
        <strain evidence="1 2">UH-Slu-Lm8-n1</strain>
    </source>
</reference>
<gene>
    <name evidence="1" type="ORF">CY34DRAFT_803688</name>
</gene>
<name>A0A0D0BBF4_9AGAM</name>
<dbReference type="InParanoid" id="A0A0D0BBF4"/>
<dbReference type="EMBL" id="KN835209">
    <property type="protein sequence ID" value="KIK43597.1"/>
    <property type="molecule type" value="Genomic_DNA"/>
</dbReference>
<protein>
    <submittedName>
        <fullName evidence="1">Uncharacterized protein</fullName>
    </submittedName>
</protein>
<dbReference type="AlphaFoldDB" id="A0A0D0BBF4"/>
<accession>A0A0D0BBF4</accession>
<organism evidence="1 2">
    <name type="scientific">Suillus luteus UH-Slu-Lm8-n1</name>
    <dbReference type="NCBI Taxonomy" id="930992"/>
    <lineage>
        <taxon>Eukaryota</taxon>
        <taxon>Fungi</taxon>
        <taxon>Dikarya</taxon>
        <taxon>Basidiomycota</taxon>
        <taxon>Agaricomycotina</taxon>
        <taxon>Agaricomycetes</taxon>
        <taxon>Agaricomycetidae</taxon>
        <taxon>Boletales</taxon>
        <taxon>Suillineae</taxon>
        <taxon>Suillaceae</taxon>
        <taxon>Suillus</taxon>
    </lineage>
</organism>
<proteinExistence type="predicted"/>
<sequence>MIVKLIDSNPNVEGLLCTYQVLGYDKYMSIDMRMTNTYQHRSRKRRPLCTLDSTTIVLAYKQRSSKV</sequence>
<evidence type="ECO:0000313" key="1">
    <source>
        <dbReference type="EMBL" id="KIK43597.1"/>
    </source>
</evidence>
<evidence type="ECO:0000313" key="2">
    <source>
        <dbReference type="Proteomes" id="UP000054485"/>
    </source>
</evidence>